<keyword evidence="4 7" id="KW-0812">Transmembrane</keyword>
<comment type="caution">
    <text evidence="11">The sequence shown here is derived from an EMBL/GenBank/DDBJ whole genome shotgun (WGS) entry which is preliminary data.</text>
</comment>
<comment type="similarity">
    <text evidence="2">Belongs to the MscS (TC 1.A.23) family.</text>
</comment>
<comment type="subcellular location">
    <subcellularLocation>
        <location evidence="1">Cell membrane</location>
        <topology evidence="1">Multi-pass membrane protein</topology>
    </subcellularLocation>
</comment>
<keyword evidence="3" id="KW-1003">Cell membrane</keyword>
<evidence type="ECO:0000259" key="9">
    <source>
        <dbReference type="Pfam" id="PF21082"/>
    </source>
</evidence>
<dbReference type="Gene3D" id="3.30.70.100">
    <property type="match status" value="1"/>
</dbReference>
<keyword evidence="6 7" id="KW-0472">Membrane</keyword>
<dbReference type="InterPro" id="IPR049142">
    <property type="entry name" value="MS_channel_1st"/>
</dbReference>
<dbReference type="InterPro" id="IPR023408">
    <property type="entry name" value="MscS_beta-dom_sf"/>
</dbReference>
<feature type="transmembrane region" description="Helical" evidence="7">
    <location>
        <begin position="156"/>
        <end position="176"/>
    </location>
</feature>
<evidence type="ECO:0000256" key="4">
    <source>
        <dbReference type="ARBA" id="ARBA00022692"/>
    </source>
</evidence>
<keyword evidence="12" id="KW-1185">Reference proteome</keyword>
<gene>
    <name evidence="11" type="ORF">ABSH63_14115</name>
</gene>
<evidence type="ECO:0000256" key="5">
    <source>
        <dbReference type="ARBA" id="ARBA00022989"/>
    </source>
</evidence>
<dbReference type="Pfam" id="PF21088">
    <property type="entry name" value="MS_channel_1st"/>
    <property type="match status" value="1"/>
</dbReference>
<feature type="transmembrane region" description="Helical" evidence="7">
    <location>
        <begin position="87"/>
        <end position="113"/>
    </location>
</feature>
<dbReference type="Proteomes" id="UP001465331">
    <property type="component" value="Unassembled WGS sequence"/>
</dbReference>
<proteinExistence type="inferred from homology"/>
<dbReference type="SUPFAM" id="SSF50182">
    <property type="entry name" value="Sm-like ribonucleoproteins"/>
    <property type="match status" value="1"/>
</dbReference>
<evidence type="ECO:0000259" key="8">
    <source>
        <dbReference type="Pfam" id="PF00924"/>
    </source>
</evidence>
<dbReference type="SUPFAM" id="SSF82861">
    <property type="entry name" value="Mechanosensitive channel protein MscS (YggB), transmembrane region"/>
    <property type="match status" value="1"/>
</dbReference>
<keyword evidence="5 7" id="KW-1133">Transmembrane helix</keyword>
<dbReference type="InterPro" id="IPR006685">
    <property type="entry name" value="MscS_channel_2nd"/>
</dbReference>
<dbReference type="Gene3D" id="1.10.287.1260">
    <property type="match status" value="1"/>
</dbReference>
<feature type="domain" description="Mechanosensitive ion channel transmembrane helices 2/3" evidence="10">
    <location>
        <begin position="139"/>
        <end position="177"/>
    </location>
</feature>
<evidence type="ECO:0000313" key="11">
    <source>
        <dbReference type="EMBL" id="MES0875134.1"/>
    </source>
</evidence>
<dbReference type="InterPro" id="IPR011066">
    <property type="entry name" value="MscS_channel_C_sf"/>
</dbReference>
<feature type="transmembrane region" description="Helical" evidence="7">
    <location>
        <begin position="125"/>
        <end position="150"/>
    </location>
</feature>
<reference evidence="11 12" key="1">
    <citation type="submission" date="2024-06" db="EMBL/GenBank/DDBJ databases">
        <authorList>
            <person name="Li Z."/>
            <person name="Jiang Y."/>
        </authorList>
    </citation>
    <scope>NUCLEOTIDE SEQUENCE [LARGE SCALE GENOMIC DNA]</scope>
    <source>
        <strain evidence="11 12">HSW-8</strain>
    </source>
</reference>
<dbReference type="PANTHER" id="PTHR30566">
    <property type="entry name" value="YNAI-RELATED MECHANOSENSITIVE ION CHANNEL"/>
    <property type="match status" value="1"/>
</dbReference>
<feature type="domain" description="Mechanosensitive ion channel MscS" evidence="8">
    <location>
        <begin position="178"/>
        <end position="245"/>
    </location>
</feature>
<dbReference type="PANTHER" id="PTHR30566:SF25">
    <property type="entry name" value="INNER MEMBRANE PROTEIN"/>
    <property type="match status" value="1"/>
</dbReference>
<dbReference type="SUPFAM" id="SSF82689">
    <property type="entry name" value="Mechanosensitive channel protein MscS (YggB), C-terminal domain"/>
    <property type="match status" value="1"/>
</dbReference>
<name>A0ABV2ADB1_9GAMM</name>
<dbReference type="Pfam" id="PF00924">
    <property type="entry name" value="MS_channel_2nd"/>
    <property type="match status" value="1"/>
</dbReference>
<dbReference type="EMBL" id="JBEPIJ010000022">
    <property type="protein sequence ID" value="MES0875134.1"/>
    <property type="molecule type" value="Genomic_DNA"/>
</dbReference>
<dbReference type="Pfam" id="PF21082">
    <property type="entry name" value="MS_channel_3rd"/>
    <property type="match status" value="1"/>
</dbReference>
<dbReference type="InterPro" id="IPR049278">
    <property type="entry name" value="MS_channel_C"/>
</dbReference>
<evidence type="ECO:0000259" key="10">
    <source>
        <dbReference type="Pfam" id="PF21088"/>
    </source>
</evidence>
<feature type="transmembrane region" description="Helical" evidence="7">
    <location>
        <begin position="65"/>
        <end position="81"/>
    </location>
</feature>
<sequence length="360" mass="39864">MDWNVELLGNTIGDWLTALGLALTINVVVGLLKWAIIARLARVAKQTSIALDDAFIAVARRTRQWLIFGVTLFIGTRYLELPERVEAVLTGVATVAAFLQLGFWGMAGLEFWLERYRQRTLQTDAGAATSLAALSFIGRVLLWAIVLLLALDNLGVDVTALVAGLGVGGIAVALAVQNILGDLFASLSIVIDKPFVIGDFIIVDNYMGTVEHVGLKTTRIRSLGGEQIVFSNADLLKARVRNYKRMYERRVVFTFGVLYQTTPEQAEKIPRIVEEIVRAQPLARFDRAHFFKFGDSSLDYEVVYWMKDPEYAKYMDTQQAINLALMRALAKEGIGFAYPTRSLYVEAPVRVEVAPAPSAS</sequence>
<evidence type="ECO:0000313" key="12">
    <source>
        <dbReference type="Proteomes" id="UP001465331"/>
    </source>
</evidence>
<evidence type="ECO:0000256" key="2">
    <source>
        <dbReference type="ARBA" id="ARBA00008017"/>
    </source>
</evidence>
<dbReference type="RefSeq" id="WP_352890521.1">
    <property type="nucleotide sequence ID" value="NZ_JBEPIJ010000022.1"/>
</dbReference>
<evidence type="ECO:0000256" key="3">
    <source>
        <dbReference type="ARBA" id="ARBA00022475"/>
    </source>
</evidence>
<organism evidence="11 12">
    <name type="scientific">Sinimarinibacterium thermocellulolyticum</name>
    <dbReference type="NCBI Taxonomy" id="3170016"/>
    <lineage>
        <taxon>Bacteria</taxon>
        <taxon>Pseudomonadati</taxon>
        <taxon>Pseudomonadota</taxon>
        <taxon>Gammaproteobacteria</taxon>
        <taxon>Nevskiales</taxon>
        <taxon>Nevskiaceae</taxon>
        <taxon>Sinimarinibacterium</taxon>
    </lineage>
</organism>
<feature type="domain" description="Mechanosensitive ion channel MscS C-terminal" evidence="9">
    <location>
        <begin position="251"/>
        <end position="336"/>
    </location>
</feature>
<dbReference type="InterPro" id="IPR011014">
    <property type="entry name" value="MscS_channel_TM-2"/>
</dbReference>
<feature type="transmembrane region" description="Helical" evidence="7">
    <location>
        <begin position="15"/>
        <end position="36"/>
    </location>
</feature>
<evidence type="ECO:0000256" key="7">
    <source>
        <dbReference type="SAM" id="Phobius"/>
    </source>
</evidence>
<dbReference type="InterPro" id="IPR010920">
    <property type="entry name" value="LSM_dom_sf"/>
</dbReference>
<protein>
    <submittedName>
        <fullName evidence="11">Mechanosensitive ion channel family protein</fullName>
    </submittedName>
</protein>
<dbReference type="Gene3D" id="2.30.30.60">
    <property type="match status" value="1"/>
</dbReference>
<evidence type="ECO:0000256" key="6">
    <source>
        <dbReference type="ARBA" id="ARBA00023136"/>
    </source>
</evidence>
<evidence type="ECO:0000256" key="1">
    <source>
        <dbReference type="ARBA" id="ARBA00004651"/>
    </source>
</evidence>
<accession>A0ABV2ADB1</accession>